<keyword evidence="7 13" id="KW-0472">Membrane</keyword>
<evidence type="ECO:0000256" key="1">
    <source>
        <dbReference type="ARBA" id="ARBA00004651"/>
    </source>
</evidence>
<feature type="transmembrane region" description="Helical" evidence="13">
    <location>
        <begin position="258"/>
        <end position="280"/>
    </location>
</feature>
<dbReference type="Gene3D" id="1.20.1070.10">
    <property type="entry name" value="Rhodopsin 7-helix transmembrane proteins"/>
    <property type="match status" value="1"/>
</dbReference>
<sequence length="346" mass="40322">MSNCTVDHSIHQILFPAVYIGVFIIGLPINLLSLYHSYLQIRQKNELGIYLCNLTISDLLYLLSLPLWIQYMLQHDDWQYSRELCIFSGLLLYQNIYISIGFLCFIAINRFLVVAYPLKFKFIHSRKAALLISILIWLKEIAVCTIYMGSKVLSKDEGNDTLCFEHYPLRLKDRYLNIYKLSIGFSLPLILLIYSYYKVLRVVHKSHGLERQRKLRIKKLVSGTIIIFLACFGPYHIFLMVRSIFEYDCPFADSIFEVYHFGLLLMSLNCVADPVLYCFISQSSQSWLARFLDPVINLLPCGKKEEIVALEMKGSSPLTTKTSLLPQRHQKQEKYEYQHSKQNLLV</sequence>
<feature type="transmembrane region" description="Helical" evidence="13">
    <location>
        <begin position="47"/>
        <end position="69"/>
    </location>
</feature>
<accession>A0A401SW29</accession>
<dbReference type="InterPro" id="IPR017452">
    <property type="entry name" value="GPCR_Rhodpsn_7TM"/>
</dbReference>
<evidence type="ECO:0000256" key="13">
    <source>
        <dbReference type="SAM" id="Phobius"/>
    </source>
</evidence>
<dbReference type="SUPFAM" id="SSF81321">
    <property type="entry name" value="Family A G protein-coupled receptor-like"/>
    <property type="match status" value="1"/>
</dbReference>
<evidence type="ECO:0000313" key="16">
    <source>
        <dbReference type="Proteomes" id="UP000287033"/>
    </source>
</evidence>
<dbReference type="PANTHER" id="PTHR24234">
    <property type="entry name" value="LYSOPHOSPHATIDIC ACID RECEPTOR 5/SPHINGOSYLPHOSPHORYLCHOLINE RECEPTOR"/>
    <property type="match status" value="1"/>
</dbReference>
<dbReference type="InterPro" id="IPR000276">
    <property type="entry name" value="GPCR_Rhodpsn"/>
</dbReference>
<keyword evidence="9 12" id="KW-0675">Receptor</keyword>
<comment type="caution">
    <text evidence="15">The sequence shown here is derived from an EMBL/GenBank/DDBJ whole genome shotgun (WGS) entry which is preliminary data.</text>
</comment>
<organism evidence="15 16">
    <name type="scientific">Chiloscyllium punctatum</name>
    <name type="common">Brownbanded bambooshark</name>
    <name type="synonym">Hemiscyllium punctatum</name>
    <dbReference type="NCBI Taxonomy" id="137246"/>
    <lineage>
        <taxon>Eukaryota</taxon>
        <taxon>Metazoa</taxon>
        <taxon>Chordata</taxon>
        <taxon>Craniata</taxon>
        <taxon>Vertebrata</taxon>
        <taxon>Chondrichthyes</taxon>
        <taxon>Elasmobranchii</taxon>
        <taxon>Galeomorphii</taxon>
        <taxon>Galeoidea</taxon>
        <taxon>Orectolobiformes</taxon>
        <taxon>Hemiscylliidae</taxon>
        <taxon>Chiloscyllium</taxon>
    </lineage>
</organism>
<keyword evidence="4 12" id="KW-0812">Transmembrane</keyword>
<dbReference type="InterPro" id="IPR005389">
    <property type="entry name" value="OGR1_rcpt"/>
</dbReference>
<keyword evidence="11 12" id="KW-0807">Transducer</keyword>
<evidence type="ECO:0000259" key="14">
    <source>
        <dbReference type="PROSITE" id="PS50262"/>
    </source>
</evidence>
<comment type="similarity">
    <text evidence="2 12">Belongs to the G-protein coupled receptor 1 family.</text>
</comment>
<dbReference type="PANTHER" id="PTHR24234:SF5">
    <property type="entry name" value="OVARIAN CANCER G-PROTEIN COUPLED RECEPTOR 1"/>
    <property type="match status" value="1"/>
</dbReference>
<name>A0A401SW29_CHIPU</name>
<feature type="transmembrane region" description="Helical" evidence="13">
    <location>
        <begin position="13"/>
        <end position="35"/>
    </location>
</feature>
<evidence type="ECO:0000256" key="10">
    <source>
        <dbReference type="ARBA" id="ARBA00023180"/>
    </source>
</evidence>
<proteinExistence type="inferred from homology"/>
<dbReference type="EMBL" id="BEZZ01000614">
    <property type="protein sequence ID" value="GCC34605.1"/>
    <property type="molecule type" value="Genomic_DNA"/>
</dbReference>
<keyword evidence="10" id="KW-0325">Glycoprotein</keyword>
<dbReference type="PRINTS" id="PR00237">
    <property type="entry name" value="GPCRRHODOPSN"/>
</dbReference>
<dbReference type="GO" id="GO:0071467">
    <property type="term" value="P:cellular response to pH"/>
    <property type="evidence" value="ECO:0007669"/>
    <property type="project" value="TreeGrafter"/>
</dbReference>
<dbReference type="PROSITE" id="PS00237">
    <property type="entry name" value="G_PROTEIN_RECEP_F1_1"/>
    <property type="match status" value="1"/>
</dbReference>
<evidence type="ECO:0000256" key="12">
    <source>
        <dbReference type="RuleBase" id="RU000688"/>
    </source>
</evidence>
<dbReference type="PRINTS" id="PR01564">
    <property type="entry name" value="OGR1RECEPTOR"/>
</dbReference>
<dbReference type="GO" id="GO:0004930">
    <property type="term" value="F:G protein-coupled receptor activity"/>
    <property type="evidence" value="ECO:0007669"/>
    <property type="project" value="UniProtKB-KW"/>
</dbReference>
<comment type="subcellular location">
    <subcellularLocation>
        <location evidence="1">Cell membrane</location>
        <topology evidence="1">Multi-pass membrane protein</topology>
    </subcellularLocation>
</comment>
<dbReference type="FunFam" id="1.20.1070.10:FF:000065">
    <property type="entry name" value="G-protein coupled receptor 4"/>
    <property type="match status" value="1"/>
</dbReference>
<dbReference type="Proteomes" id="UP000287033">
    <property type="component" value="Unassembled WGS sequence"/>
</dbReference>
<dbReference type="STRING" id="137246.A0A401SW29"/>
<evidence type="ECO:0000256" key="8">
    <source>
        <dbReference type="ARBA" id="ARBA00023157"/>
    </source>
</evidence>
<reference evidence="15 16" key="1">
    <citation type="journal article" date="2018" name="Nat. Ecol. Evol.">
        <title>Shark genomes provide insights into elasmobranch evolution and the origin of vertebrates.</title>
        <authorList>
            <person name="Hara Y"/>
            <person name="Yamaguchi K"/>
            <person name="Onimaru K"/>
            <person name="Kadota M"/>
            <person name="Koyanagi M"/>
            <person name="Keeley SD"/>
            <person name="Tatsumi K"/>
            <person name="Tanaka K"/>
            <person name="Motone F"/>
            <person name="Kageyama Y"/>
            <person name="Nozu R"/>
            <person name="Adachi N"/>
            <person name="Nishimura O"/>
            <person name="Nakagawa R"/>
            <person name="Tanegashima C"/>
            <person name="Kiyatake I"/>
            <person name="Matsumoto R"/>
            <person name="Murakumo K"/>
            <person name="Nishida K"/>
            <person name="Terakita A"/>
            <person name="Kuratani S"/>
            <person name="Sato K"/>
            <person name="Hyodo S Kuraku.S."/>
        </authorList>
    </citation>
    <scope>NUCLEOTIDE SEQUENCE [LARGE SCALE GENOMIC DNA]</scope>
</reference>
<dbReference type="PROSITE" id="PS50262">
    <property type="entry name" value="G_PROTEIN_RECEP_F1_2"/>
    <property type="match status" value="1"/>
</dbReference>
<evidence type="ECO:0000256" key="11">
    <source>
        <dbReference type="ARBA" id="ARBA00023224"/>
    </source>
</evidence>
<evidence type="ECO:0000256" key="7">
    <source>
        <dbReference type="ARBA" id="ARBA00023136"/>
    </source>
</evidence>
<evidence type="ECO:0000256" key="4">
    <source>
        <dbReference type="ARBA" id="ARBA00022692"/>
    </source>
</evidence>
<keyword evidence="6 12" id="KW-0297">G-protein coupled receptor</keyword>
<dbReference type="AlphaFoldDB" id="A0A401SW29"/>
<feature type="domain" description="G-protein coupled receptors family 1 profile" evidence="14">
    <location>
        <begin position="29"/>
        <end position="277"/>
    </location>
</feature>
<keyword evidence="3" id="KW-1003">Cell membrane</keyword>
<feature type="transmembrane region" description="Helical" evidence="13">
    <location>
        <begin position="220"/>
        <end position="238"/>
    </location>
</feature>
<dbReference type="GO" id="GO:0005886">
    <property type="term" value="C:plasma membrane"/>
    <property type="evidence" value="ECO:0007669"/>
    <property type="project" value="UniProtKB-SubCell"/>
</dbReference>
<protein>
    <recommendedName>
        <fullName evidence="14">G-protein coupled receptors family 1 profile domain-containing protein</fullName>
    </recommendedName>
</protein>
<dbReference type="Pfam" id="PF00001">
    <property type="entry name" value="7tm_1"/>
    <property type="match status" value="1"/>
</dbReference>
<evidence type="ECO:0000256" key="9">
    <source>
        <dbReference type="ARBA" id="ARBA00023170"/>
    </source>
</evidence>
<feature type="transmembrane region" description="Helical" evidence="13">
    <location>
        <begin position="96"/>
        <end position="116"/>
    </location>
</feature>
<evidence type="ECO:0000256" key="6">
    <source>
        <dbReference type="ARBA" id="ARBA00023040"/>
    </source>
</evidence>
<evidence type="ECO:0000256" key="3">
    <source>
        <dbReference type="ARBA" id="ARBA00022475"/>
    </source>
</evidence>
<evidence type="ECO:0000256" key="2">
    <source>
        <dbReference type="ARBA" id="ARBA00010663"/>
    </source>
</evidence>
<gene>
    <name evidence="15" type="ORF">chiPu_0013080</name>
</gene>
<dbReference type="OrthoDB" id="8742459at2759"/>
<feature type="transmembrane region" description="Helical" evidence="13">
    <location>
        <begin position="128"/>
        <end position="148"/>
    </location>
</feature>
<evidence type="ECO:0000313" key="15">
    <source>
        <dbReference type="EMBL" id="GCC34605.1"/>
    </source>
</evidence>
<keyword evidence="16" id="KW-1185">Reference proteome</keyword>
<keyword evidence="5 13" id="KW-1133">Transmembrane helix</keyword>
<keyword evidence="8" id="KW-1015">Disulfide bond</keyword>
<evidence type="ECO:0000256" key="5">
    <source>
        <dbReference type="ARBA" id="ARBA00022989"/>
    </source>
</evidence>
<feature type="transmembrane region" description="Helical" evidence="13">
    <location>
        <begin position="178"/>
        <end position="199"/>
    </location>
</feature>
<dbReference type="OMA" id="TCCFVFT"/>